<dbReference type="Pfam" id="PF00731">
    <property type="entry name" value="AIRC"/>
    <property type="match status" value="1"/>
</dbReference>
<dbReference type="GO" id="GO:0006189">
    <property type="term" value="P:'de novo' IMP biosynthetic process"/>
    <property type="evidence" value="ECO:0007669"/>
    <property type="project" value="UniProtKB-UniRule"/>
</dbReference>
<keyword evidence="6" id="KW-0472">Membrane</keyword>
<feature type="domain" description="PurE" evidence="7">
    <location>
        <begin position="3"/>
        <end position="152"/>
    </location>
</feature>
<dbReference type="PANTHER" id="PTHR23046">
    <property type="entry name" value="PHOSPHORIBOSYLAMINOIMIDAZOLE CARBOXYLASE CATALYTIC SUBUNIT"/>
    <property type="match status" value="1"/>
</dbReference>
<dbReference type="InterPro" id="IPR000031">
    <property type="entry name" value="PurE_dom"/>
</dbReference>
<evidence type="ECO:0000313" key="9">
    <source>
        <dbReference type="Proteomes" id="UP000231198"/>
    </source>
</evidence>
<comment type="pathway">
    <text evidence="3 4">Purine metabolism; IMP biosynthesis via de novo pathway; 5-amino-1-(5-phospho-D-ribosyl)imidazole-4-carboxylate from 5-amino-1-(5-phospho-D-ribosyl)imidazole (N5-CAIR route): step 2/2.</text>
</comment>
<dbReference type="GO" id="GO:0034023">
    <property type="term" value="F:5-(carboxyamino)imidazole ribonucleotide mutase activity"/>
    <property type="evidence" value="ECO:0007669"/>
    <property type="project" value="UniProtKB-UniRule"/>
</dbReference>
<dbReference type="PANTHER" id="PTHR23046:SF2">
    <property type="entry name" value="PHOSPHORIBOSYLAMINOIMIDAZOLE CARBOXYLASE"/>
    <property type="match status" value="1"/>
</dbReference>
<comment type="catalytic activity">
    <reaction evidence="3 4">
        <text>5-carboxyamino-1-(5-phospho-D-ribosyl)imidazole + H(+) = 5-amino-1-(5-phospho-D-ribosyl)imidazole-4-carboxylate</text>
        <dbReference type="Rhea" id="RHEA:13193"/>
        <dbReference type="ChEBI" id="CHEBI:15378"/>
        <dbReference type="ChEBI" id="CHEBI:58730"/>
        <dbReference type="ChEBI" id="CHEBI:77657"/>
        <dbReference type="EC" id="5.4.99.18"/>
    </reaction>
</comment>
<feature type="binding site" evidence="3 5">
    <location>
        <position position="41"/>
    </location>
    <ligand>
        <name>substrate</name>
    </ligand>
</feature>
<dbReference type="Proteomes" id="UP000231198">
    <property type="component" value="Unassembled WGS sequence"/>
</dbReference>
<dbReference type="UniPathway" id="UPA00074">
    <property type="reaction ID" value="UER00943"/>
</dbReference>
<feature type="transmembrane region" description="Helical" evidence="6">
    <location>
        <begin position="60"/>
        <end position="81"/>
    </location>
</feature>
<dbReference type="PIRSF" id="PIRSF001338">
    <property type="entry name" value="AIR_carboxylase"/>
    <property type="match status" value="1"/>
</dbReference>
<keyword evidence="6" id="KW-0812">Transmembrane</keyword>
<organism evidence="8 9">
    <name type="scientific">Candidatus Roizmanbacteria bacterium CG09_land_8_20_14_0_10_41_9</name>
    <dbReference type="NCBI Taxonomy" id="1974850"/>
    <lineage>
        <taxon>Bacteria</taxon>
        <taxon>Candidatus Roizmaniibacteriota</taxon>
    </lineage>
</organism>
<evidence type="ECO:0000256" key="1">
    <source>
        <dbReference type="ARBA" id="ARBA00022755"/>
    </source>
</evidence>
<evidence type="ECO:0000259" key="7">
    <source>
        <dbReference type="SMART" id="SM01001"/>
    </source>
</evidence>
<reference evidence="9" key="1">
    <citation type="submission" date="2017-09" db="EMBL/GenBank/DDBJ databases">
        <title>Depth-based differentiation of microbial function through sediment-hosted aquifers and enrichment of novel symbionts in the deep terrestrial subsurface.</title>
        <authorList>
            <person name="Probst A.J."/>
            <person name="Ladd B."/>
            <person name="Jarett J.K."/>
            <person name="Geller-Mcgrath D.E."/>
            <person name="Sieber C.M.K."/>
            <person name="Emerson J.B."/>
            <person name="Anantharaman K."/>
            <person name="Thomas B.C."/>
            <person name="Malmstrom R."/>
            <person name="Stieglmeier M."/>
            <person name="Klingl A."/>
            <person name="Woyke T."/>
            <person name="Ryan C.M."/>
            <person name="Banfield J.F."/>
        </authorList>
    </citation>
    <scope>NUCLEOTIDE SEQUENCE [LARGE SCALE GENOMIC DNA]</scope>
</reference>
<dbReference type="SMART" id="SM01001">
    <property type="entry name" value="AIRC"/>
    <property type="match status" value="1"/>
</dbReference>
<feature type="binding site" evidence="3 5">
    <location>
        <position position="14"/>
    </location>
    <ligand>
        <name>substrate</name>
    </ligand>
</feature>
<keyword evidence="6" id="KW-1133">Transmembrane helix</keyword>
<gene>
    <name evidence="3 8" type="primary">purE</name>
    <name evidence="8" type="ORF">COT62_00800</name>
</gene>
<comment type="caution">
    <text evidence="8">The sequence shown here is derived from an EMBL/GenBank/DDBJ whole genome shotgun (WGS) entry which is preliminary data.</text>
</comment>
<keyword evidence="2 3" id="KW-0413">Isomerase</keyword>
<dbReference type="Gene3D" id="3.40.50.1970">
    <property type="match status" value="1"/>
</dbReference>
<evidence type="ECO:0000256" key="5">
    <source>
        <dbReference type="PIRSR" id="PIRSR001338-1"/>
    </source>
</evidence>
<comment type="similarity">
    <text evidence="3">Belongs to the AIR carboxylase family. Class I subfamily.</text>
</comment>
<accession>A0A2H0WTP1</accession>
<evidence type="ECO:0000256" key="2">
    <source>
        <dbReference type="ARBA" id="ARBA00023235"/>
    </source>
</evidence>
<proteinExistence type="inferred from homology"/>
<protein>
    <recommendedName>
        <fullName evidence="3 4">N5-carboxyaminoimidazole ribonucleotide mutase</fullName>
        <shortName evidence="3 4">N5-CAIR mutase</shortName>
        <ecNumber evidence="3 4">5.4.99.18</ecNumber>
    </recommendedName>
    <alternativeName>
        <fullName evidence="3">5-(carboxyamino)imidazole ribonucleotide mutase</fullName>
    </alternativeName>
</protein>
<dbReference type="HAMAP" id="MF_01929">
    <property type="entry name" value="PurE_classI"/>
    <property type="match status" value="1"/>
</dbReference>
<dbReference type="NCBIfam" id="TIGR01162">
    <property type="entry name" value="purE"/>
    <property type="match status" value="1"/>
</dbReference>
<sequence length="173" mass="18268">MKKSISIVMGSDSDLPVVKDATKILSEFGVPYEIDILSAHRAPDATLAFAKNASKKGVRVIIAAAGGAAHLAGVIASHFPLPVIGIPIKSSTLSGIDSLYSIVQMPPGIPVATVGINGAQNASLLAIQILATSDKKLEKKLVDYKKGLAKKVLEKSEKLKKLGVERYLLEIKK</sequence>
<comment type="function">
    <text evidence="3 4">Catalyzes the conversion of N5-carboxyaminoimidazole ribonucleotide (N5-CAIR) to 4-carboxy-5-aminoimidazole ribonucleotide (CAIR).</text>
</comment>
<dbReference type="EC" id="5.4.99.18" evidence="3 4"/>
<dbReference type="EMBL" id="PEZG01000019">
    <property type="protein sequence ID" value="PIS15987.1"/>
    <property type="molecule type" value="Genomic_DNA"/>
</dbReference>
<dbReference type="InterPro" id="IPR033747">
    <property type="entry name" value="PurE_ClassI"/>
</dbReference>
<dbReference type="InterPro" id="IPR024694">
    <property type="entry name" value="PurE_prokaryotes"/>
</dbReference>
<evidence type="ECO:0000256" key="4">
    <source>
        <dbReference type="PIRNR" id="PIRNR001338"/>
    </source>
</evidence>
<keyword evidence="1 3" id="KW-0658">Purine biosynthesis</keyword>
<dbReference type="SUPFAM" id="SSF52255">
    <property type="entry name" value="N5-CAIR mutase (phosphoribosylaminoimidazole carboxylase, PurE)"/>
    <property type="match status" value="1"/>
</dbReference>
<name>A0A2H0WTP1_9BACT</name>
<feature type="binding site" evidence="3 5">
    <location>
        <position position="11"/>
    </location>
    <ligand>
        <name>substrate</name>
    </ligand>
</feature>
<evidence type="ECO:0000313" key="8">
    <source>
        <dbReference type="EMBL" id="PIS15987.1"/>
    </source>
</evidence>
<evidence type="ECO:0000256" key="6">
    <source>
        <dbReference type="SAM" id="Phobius"/>
    </source>
</evidence>
<dbReference type="AlphaFoldDB" id="A0A2H0WTP1"/>
<evidence type="ECO:0000256" key="3">
    <source>
        <dbReference type="HAMAP-Rule" id="MF_01929"/>
    </source>
</evidence>